<reference evidence="2 3" key="1">
    <citation type="submission" date="2023-08" db="EMBL/GenBank/DDBJ databases">
        <title>Black Yeasts Isolated from many extreme environments.</title>
        <authorList>
            <person name="Coleine C."/>
            <person name="Stajich J.E."/>
            <person name="Selbmann L."/>
        </authorList>
    </citation>
    <scope>NUCLEOTIDE SEQUENCE [LARGE SCALE GENOMIC DNA]</scope>
    <source>
        <strain evidence="2 3">CCFEE 5910</strain>
    </source>
</reference>
<proteinExistence type="predicted"/>
<protein>
    <recommendedName>
        <fullName evidence="4">LisH domain-containing protein</fullName>
    </recommendedName>
</protein>
<dbReference type="Gene3D" id="2.130.10.10">
    <property type="entry name" value="YVTN repeat-like/Quinoprotein amine dehydrogenase"/>
    <property type="match status" value="2"/>
</dbReference>
<dbReference type="EMBL" id="JAVRRJ010000005">
    <property type="protein sequence ID" value="KAK5084226.1"/>
    <property type="molecule type" value="Genomic_DNA"/>
</dbReference>
<name>A0AAN7SYK6_9EURO</name>
<comment type="caution">
    <text evidence="2">The sequence shown here is derived from an EMBL/GenBank/DDBJ whole genome shotgun (WGS) entry which is preliminary data.</text>
</comment>
<dbReference type="AlphaFoldDB" id="A0AAN7SYK6"/>
<dbReference type="SUPFAM" id="SSF50978">
    <property type="entry name" value="WD40 repeat-like"/>
    <property type="match status" value="1"/>
</dbReference>
<evidence type="ECO:0008006" key="4">
    <source>
        <dbReference type="Google" id="ProtNLM"/>
    </source>
</evidence>
<sequence>MASNQTSAILVARYLKANHYNKTLAAFLLETNLDDKDAVTKPGDWTLEKLLEEKIQFDTSLNFERRDQDNNQGWTKPAPSIPREPEISVTSNVLCIKGSHPLATTVAISTANNTCNFIQTRQPYAAQDERSFKIDSPILSTVFFAGNYVASTGMSGKVVIHNVNSGQLVGERRDHGKWAVHIASWQDPTDSSRFLIATAGWDQKVNLYALQCDASQTLSNLDPPAHSIELPSNPESLAFVTNPDTNNLYLIISRRDSTFLYYYRIDSATEPSNTQQPPKPHITMTPAGRQNLAPHSNAWVAFTPSALALHPTDSTLLAIATSHLPHLKVIIVRLLFPEDTTLRSGIAPQTAAAVARADLALQDREDAAITLQVSTQAPQTPYSTPQVVWRPDGSGIWVNGDDGVVRGVEARSGKVVALLRAHEVGSKVRTLWAGYVESGDGERREVVISGGFDRKVFVWEVDMKEQE</sequence>
<dbReference type="InterPro" id="IPR036322">
    <property type="entry name" value="WD40_repeat_dom_sf"/>
</dbReference>
<organism evidence="2 3">
    <name type="scientific">Lithohypha guttulata</name>
    <dbReference type="NCBI Taxonomy" id="1690604"/>
    <lineage>
        <taxon>Eukaryota</taxon>
        <taxon>Fungi</taxon>
        <taxon>Dikarya</taxon>
        <taxon>Ascomycota</taxon>
        <taxon>Pezizomycotina</taxon>
        <taxon>Eurotiomycetes</taxon>
        <taxon>Chaetothyriomycetidae</taxon>
        <taxon>Chaetothyriales</taxon>
        <taxon>Trichomeriaceae</taxon>
        <taxon>Lithohypha</taxon>
    </lineage>
</organism>
<keyword evidence="3" id="KW-1185">Reference proteome</keyword>
<dbReference type="InterPro" id="IPR019775">
    <property type="entry name" value="WD40_repeat_CS"/>
</dbReference>
<accession>A0AAN7SYK6</accession>
<dbReference type="PROSITE" id="PS00678">
    <property type="entry name" value="WD_REPEATS_1"/>
    <property type="match status" value="1"/>
</dbReference>
<dbReference type="InterPro" id="IPR006594">
    <property type="entry name" value="LisH"/>
</dbReference>
<evidence type="ECO:0000256" key="1">
    <source>
        <dbReference type="SAM" id="MobiDB-lite"/>
    </source>
</evidence>
<evidence type="ECO:0000313" key="2">
    <source>
        <dbReference type="EMBL" id="KAK5084226.1"/>
    </source>
</evidence>
<gene>
    <name evidence="2" type="ORF">LTR05_005302</name>
</gene>
<dbReference type="Proteomes" id="UP001309876">
    <property type="component" value="Unassembled WGS sequence"/>
</dbReference>
<dbReference type="PROSITE" id="PS50896">
    <property type="entry name" value="LISH"/>
    <property type="match status" value="1"/>
</dbReference>
<dbReference type="InterPro" id="IPR015943">
    <property type="entry name" value="WD40/YVTN_repeat-like_dom_sf"/>
</dbReference>
<evidence type="ECO:0000313" key="3">
    <source>
        <dbReference type="Proteomes" id="UP001309876"/>
    </source>
</evidence>
<feature type="region of interest" description="Disordered" evidence="1">
    <location>
        <begin position="270"/>
        <end position="289"/>
    </location>
</feature>